<dbReference type="Proteomes" id="UP000076632">
    <property type="component" value="Unassembled WGS sequence"/>
</dbReference>
<dbReference type="Pfam" id="PF01636">
    <property type="entry name" value="APH"/>
    <property type="match status" value="1"/>
</dbReference>
<dbReference type="PANTHER" id="PTHR36091">
    <property type="entry name" value="ALTERED INHERITANCE OF MITOCHONDRIA PROTEIN 9, MITOCHONDRIAL"/>
    <property type="match status" value="1"/>
</dbReference>
<dbReference type="AlphaFoldDB" id="A0A165FXC2"/>
<dbReference type="InParanoid" id="A0A165FXC2"/>
<dbReference type="STRING" id="1328760.A0A165FXC2"/>
<dbReference type="InterPro" id="IPR002575">
    <property type="entry name" value="Aminoglycoside_PTrfase"/>
</dbReference>
<dbReference type="RefSeq" id="XP_018187052.1">
    <property type="nucleotide sequence ID" value="XM_018334350.1"/>
</dbReference>
<dbReference type="OrthoDB" id="2906425at2759"/>
<dbReference type="GeneID" id="28899487"/>
<dbReference type="SUPFAM" id="SSF56112">
    <property type="entry name" value="Protein kinase-like (PK-like)"/>
    <property type="match status" value="1"/>
</dbReference>
<protein>
    <recommendedName>
        <fullName evidence="1">Aminoglycoside phosphotransferase domain-containing protein</fullName>
    </recommendedName>
</protein>
<dbReference type="InterPro" id="IPR051035">
    <property type="entry name" value="Mito_inheritance_9"/>
</dbReference>
<dbReference type="FunCoup" id="A0A165FXC2">
    <property type="interactions" value="15"/>
</dbReference>
<dbReference type="EMBL" id="KV407460">
    <property type="protein sequence ID" value="KZF21497.1"/>
    <property type="molecule type" value="Genomic_DNA"/>
</dbReference>
<proteinExistence type="predicted"/>
<accession>A0A165FXC2</accession>
<dbReference type="OMA" id="FPSIFDC"/>
<feature type="domain" description="Aminoglycoside phosphotransferase" evidence="1">
    <location>
        <begin position="69"/>
        <end position="343"/>
    </location>
</feature>
<evidence type="ECO:0000259" key="1">
    <source>
        <dbReference type="Pfam" id="PF01636"/>
    </source>
</evidence>
<dbReference type="GO" id="GO:0005739">
    <property type="term" value="C:mitochondrion"/>
    <property type="evidence" value="ECO:0007669"/>
    <property type="project" value="TreeGrafter"/>
</dbReference>
<evidence type="ECO:0000313" key="2">
    <source>
        <dbReference type="EMBL" id="KZF21497.1"/>
    </source>
</evidence>
<reference evidence="2 3" key="1">
    <citation type="journal article" date="2016" name="Fungal Biol.">
        <title>The genome of Xylona heveae provides a window into fungal endophytism.</title>
        <authorList>
            <person name="Gazis R."/>
            <person name="Kuo A."/>
            <person name="Riley R."/>
            <person name="LaButti K."/>
            <person name="Lipzen A."/>
            <person name="Lin J."/>
            <person name="Amirebrahimi M."/>
            <person name="Hesse C.N."/>
            <person name="Spatafora J.W."/>
            <person name="Henrissat B."/>
            <person name="Hainaut M."/>
            <person name="Grigoriev I.V."/>
            <person name="Hibbett D.S."/>
        </authorList>
    </citation>
    <scope>NUCLEOTIDE SEQUENCE [LARGE SCALE GENOMIC DNA]</scope>
    <source>
        <strain evidence="2 3">TC161</strain>
    </source>
</reference>
<sequence>MECTCAHYLSITVQGVFSHHEESNDLFRYTSSRWLYDEPRQLAERYVKFDVDALKRIASDALGSPCKELTKFREGYSNKVFLLRMQNGEEVLAKIPHPIAGPAEYIVASETATLDFVLPRVFKSSTGHQVASSPNPVGAEYMLMEKVKGRQLADVWPEMPEYERFHLVENIVEIQKKLMAAKLSKYGSIYYRDAHPTGMLTDNCSTLSIPDATTKNTSRFIIGPVAANCFWENGKRDLDIDRGPWNTAEEYFAAVAKREITWIKQIGRHQPQSPTLLTETSLCSPDIHVQLLELYLTLLPYILPPVEEVTSAVLWHEELYFDHIFVDETDRTKITGIIDWQGIYAAPLFMQAGFPAIAYSTEPYEWGTIMPQLPDDYETLSEADKETAKDRLRVQRLKKFYEMACLQLGNPLAYKAMRSRFLCSVDPSILILHLAGRIWQDGPVPFQELLLQIYEKWDGICLSRGLDVACPVTFTEEGISEARKVADKWGDARVDFQSLRDLVLGADGGVSHEDYDEAMAQFNLYRETLEERREQLFYLDG</sequence>
<evidence type="ECO:0000313" key="3">
    <source>
        <dbReference type="Proteomes" id="UP000076632"/>
    </source>
</evidence>
<dbReference type="PANTHER" id="PTHR36091:SF2">
    <property type="entry name" value="AMINOGLYCOSIDE PHOSPHOTRANSFERASE DOMAIN-CONTAINING PROTEIN"/>
    <property type="match status" value="1"/>
</dbReference>
<gene>
    <name evidence="2" type="ORF">L228DRAFT_261664</name>
</gene>
<organism evidence="2 3">
    <name type="scientific">Xylona heveae (strain CBS 132557 / TC161)</name>
    <dbReference type="NCBI Taxonomy" id="1328760"/>
    <lineage>
        <taxon>Eukaryota</taxon>
        <taxon>Fungi</taxon>
        <taxon>Dikarya</taxon>
        <taxon>Ascomycota</taxon>
        <taxon>Pezizomycotina</taxon>
        <taxon>Xylonomycetes</taxon>
        <taxon>Xylonales</taxon>
        <taxon>Xylonaceae</taxon>
        <taxon>Xylona</taxon>
    </lineage>
</organism>
<dbReference type="InterPro" id="IPR011009">
    <property type="entry name" value="Kinase-like_dom_sf"/>
</dbReference>
<keyword evidence="3" id="KW-1185">Reference proteome</keyword>
<name>A0A165FXC2_XYLHT</name>